<organism evidence="1">
    <name type="scientific">Rhizophora mucronata</name>
    <name type="common">Asiatic mangrove</name>
    <dbReference type="NCBI Taxonomy" id="61149"/>
    <lineage>
        <taxon>Eukaryota</taxon>
        <taxon>Viridiplantae</taxon>
        <taxon>Streptophyta</taxon>
        <taxon>Embryophyta</taxon>
        <taxon>Tracheophyta</taxon>
        <taxon>Spermatophyta</taxon>
        <taxon>Magnoliopsida</taxon>
        <taxon>eudicotyledons</taxon>
        <taxon>Gunneridae</taxon>
        <taxon>Pentapetalae</taxon>
        <taxon>rosids</taxon>
        <taxon>fabids</taxon>
        <taxon>Malpighiales</taxon>
        <taxon>Rhizophoraceae</taxon>
        <taxon>Rhizophora</taxon>
    </lineage>
</organism>
<protein>
    <submittedName>
        <fullName evidence="1">Uncharacterized protein MANES_15G095600</fullName>
    </submittedName>
</protein>
<name>A0A2P2LXN1_RHIMU</name>
<reference evidence="1" key="1">
    <citation type="submission" date="2018-02" db="EMBL/GenBank/DDBJ databases">
        <title>Rhizophora mucronata_Transcriptome.</title>
        <authorList>
            <person name="Meera S.P."/>
            <person name="Sreeshan A."/>
            <person name="Augustine A."/>
        </authorList>
    </citation>
    <scope>NUCLEOTIDE SEQUENCE</scope>
    <source>
        <tissue evidence="1">Leaf</tissue>
    </source>
</reference>
<dbReference type="EMBL" id="GGEC01042242">
    <property type="protein sequence ID" value="MBX22726.1"/>
    <property type="molecule type" value="Transcribed_RNA"/>
</dbReference>
<evidence type="ECO:0000313" key="1">
    <source>
        <dbReference type="EMBL" id="MBX22726.1"/>
    </source>
</evidence>
<accession>A0A2P2LXN1</accession>
<proteinExistence type="predicted"/>
<dbReference type="AlphaFoldDB" id="A0A2P2LXN1"/>
<sequence>MLSKIYVPSHFWQRVKLFDKILQLRNGLILYALQV</sequence>